<sequence length="93" mass="10836">KDCPTEAKDKIFDELLDHVYSKDGIQQIRTGVVIGSKTKNEQIKYFKKKGFVEAERYYTYSKDLDIEKSAAIGLAKMNPDIELNEIFYTHERK</sequence>
<evidence type="ECO:0000313" key="1">
    <source>
        <dbReference type="EMBL" id="GAG93819.1"/>
    </source>
</evidence>
<feature type="non-terminal residue" evidence="1">
    <location>
        <position position="1"/>
    </location>
</feature>
<proteinExistence type="predicted"/>
<accession>X1BCX3</accession>
<dbReference type="AlphaFoldDB" id="X1BCX3"/>
<name>X1BCX3_9ZZZZ</name>
<protein>
    <submittedName>
        <fullName evidence="1">Uncharacterized protein</fullName>
    </submittedName>
</protein>
<gene>
    <name evidence="1" type="ORF">S01H4_50735</name>
</gene>
<reference evidence="1" key="1">
    <citation type="journal article" date="2014" name="Front. Microbiol.">
        <title>High frequency of phylogenetically diverse reductive dehalogenase-homologous genes in deep subseafloor sedimentary metagenomes.</title>
        <authorList>
            <person name="Kawai M."/>
            <person name="Futagami T."/>
            <person name="Toyoda A."/>
            <person name="Takaki Y."/>
            <person name="Nishi S."/>
            <person name="Hori S."/>
            <person name="Arai W."/>
            <person name="Tsubouchi T."/>
            <person name="Morono Y."/>
            <person name="Uchiyama I."/>
            <person name="Ito T."/>
            <person name="Fujiyama A."/>
            <person name="Inagaki F."/>
            <person name="Takami H."/>
        </authorList>
    </citation>
    <scope>NUCLEOTIDE SEQUENCE</scope>
    <source>
        <strain evidence="1">Expedition CK06-06</strain>
    </source>
</reference>
<comment type="caution">
    <text evidence="1">The sequence shown here is derived from an EMBL/GenBank/DDBJ whole genome shotgun (WGS) entry which is preliminary data.</text>
</comment>
<dbReference type="EMBL" id="BART01028831">
    <property type="protein sequence ID" value="GAG93819.1"/>
    <property type="molecule type" value="Genomic_DNA"/>
</dbReference>
<organism evidence="1">
    <name type="scientific">marine sediment metagenome</name>
    <dbReference type="NCBI Taxonomy" id="412755"/>
    <lineage>
        <taxon>unclassified sequences</taxon>
        <taxon>metagenomes</taxon>
        <taxon>ecological metagenomes</taxon>
    </lineage>
</organism>